<feature type="region of interest" description="Disordered" evidence="1">
    <location>
        <begin position="438"/>
        <end position="457"/>
    </location>
</feature>
<evidence type="ECO:0000256" key="1">
    <source>
        <dbReference type="SAM" id="MobiDB-lite"/>
    </source>
</evidence>
<dbReference type="Proteomes" id="UP000780801">
    <property type="component" value="Unassembled WGS sequence"/>
</dbReference>
<feature type="region of interest" description="Disordered" evidence="1">
    <location>
        <begin position="141"/>
        <end position="310"/>
    </location>
</feature>
<comment type="caution">
    <text evidence="2">The sequence shown here is derived from an EMBL/GenBank/DDBJ whole genome shotgun (WGS) entry which is preliminary data.</text>
</comment>
<keyword evidence="3" id="KW-1185">Reference proteome</keyword>
<feature type="compositionally biased region" description="Polar residues" evidence="1">
    <location>
        <begin position="211"/>
        <end position="232"/>
    </location>
</feature>
<feature type="compositionally biased region" description="Basic and acidic residues" evidence="1">
    <location>
        <begin position="148"/>
        <end position="185"/>
    </location>
</feature>
<feature type="compositionally biased region" description="Polar residues" evidence="1">
    <location>
        <begin position="540"/>
        <end position="549"/>
    </location>
</feature>
<feature type="non-terminal residue" evidence="2">
    <location>
        <position position="672"/>
    </location>
</feature>
<protein>
    <submittedName>
        <fullName evidence="2">Uncharacterized protein</fullName>
    </submittedName>
</protein>
<dbReference type="EMBL" id="JAABOA010004228">
    <property type="protein sequence ID" value="KAF9577907.1"/>
    <property type="molecule type" value="Genomic_DNA"/>
</dbReference>
<dbReference type="AlphaFoldDB" id="A0A9P6FMF0"/>
<feature type="region of interest" description="Disordered" evidence="1">
    <location>
        <begin position="1"/>
        <end position="24"/>
    </location>
</feature>
<reference evidence="2" key="1">
    <citation type="journal article" date="2020" name="Fungal Divers.">
        <title>Resolving the Mortierellaceae phylogeny through synthesis of multi-gene phylogenetics and phylogenomics.</title>
        <authorList>
            <person name="Vandepol N."/>
            <person name="Liber J."/>
            <person name="Desiro A."/>
            <person name="Na H."/>
            <person name="Kennedy M."/>
            <person name="Barry K."/>
            <person name="Grigoriev I.V."/>
            <person name="Miller A.N."/>
            <person name="O'Donnell K."/>
            <person name="Stajich J.E."/>
            <person name="Bonito G."/>
        </authorList>
    </citation>
    <scope>NUCLEOTIDE SEQUENCE</scope>
    <source>
        <strain evidence="2">KOD1015</strain>
    </source>
</reference>
<feature type="compositionally biased region" description="Polar residues" evidence="1">
    <location>
        <begin position="566"/>
        <end position="578"/>
    </location>
</feature>
<feature type="region of interest" description="Disordered" evidence="1">
    <location>
        <begin position="559"/>
        <end position="578"/>
    </location>
</feature>
<proteinExistence type="predicted"/>
<feature type="region of interest" description="Disordered" evidence="1">
    <location>
        <begin position="533"/>
        <end position="553"/>
    </location>
</feature>
<evidence type="ECO:0000313" key="2">
    <source>
        <dbReference type="EMBL" id="KAF9577907.1"/>
    </source>
</evidence>
<feature type="region of interest" description="Disordered" evidence="1">
    <location>
        <begin position="485"/>
        <end position="504"/>
    </location>
</feature>
<feature type="region of interest" description="Disordered" evidence="1">
    <location>
        <begin position="82"/>
        <end position="111"/>
    </location>
</feature>
<feature type="compositionally biased region" description="Low complexity" evidence="1">
    <location>
        <begin position="238"/>
        <end position="247"/>
    </location>
</feature>
<name>A0A9P6FMF0_9FUNG</name>
<evidence type="ECO:0000313" key="3">
    <source>
        <dbReference type="Proteomes" id="UP000780801"/>
    </source>
</evidence>
<feature type="compositionally biased region" description="Polar residues" evidence="1">
    <location>
        <begin position="264"/>
        <end position="282"/>
    </location>
</feature>
<feature type="compositionally biased region" description="Polar residues" evidence="1">
    <location>
        <begin position="91"/>
        <end position="111"/>
    </location>
</feature>
<organism evidence="2 3">
    <name type="scientific">Lunasporangiospora selenospora</name>
    <dbReference type="NCBI Taxonomy" id="979761"/>
    <lineage>
        <taxon>Eukaryota</taxon>
        <taxon>Fungi</taxon>
        <taxon>Fungi incertae sedis</taxon>
        <taxon>Mucoromycota</taxon>
        <taxon>Mortierellomycotina</taxon>
        <taxon>Mortierellomycetes</taxon>
        <taxon>Mortierellales</taxon>
        <taxon>Mortierellaceae</taxon>
        <taxon>Lunasporangiospora</taxon>
    </lineage>
</organism>
<accession>A0A9P6FMF0</accession>
<feature type="non-terminal residue" evidence="2">
    <location>
        <position position="1"/>
    </location>
</feature>
<gene>
    <name evidence="2" type="ORF">BGW38_006594</name>
</gene>
<sequence>RDSNSPIRSQHHRLFNAPETQSSTARAVSYQYSTSLCTTFSGGCMTTDPINVTTSERPLPTTPLTPPCSNSSIRKRRLSCTKDSPGRFADSDSQFSRASPNGTILITPPTTSLCPERESITLIKVSEVDLMKDDLDIFGGSRNVANRHSTEHTGDLQQRSEEIRSGLDNRRKSPVEARNEQDGSRHLPGILQPDTLTTKAIQVGAKKPLQRSRSFPVSLLNRNHFTPSPGITSDSDSDGYSSDEPSSTEPRESNTHIYGAVSSRKISQGKSTAVSRPSYNSQFRHRESLIAQHPNPSDLEEPTIQSRKNRRSSYLGRLLKSFQKFERLARELNCCGSRSKRWRESFQTRNPKGSTEEDLDRLLRVNSPEIEGIDVAPETNWNDITDESIMWEEEPSDISEEDIQAATHQMKQWERLRSRRKKKGGVVRKRIDLIDTESLATDRMSSSESLSSTPPKHQIYEEEQEIERQWSHKLTIQQGCHQIRDTPESWDEGSNSTPSEPLYSNPFPDIYKAGRCNGIVAGIRSGADLKGQAQVHQFGPRSQQGQHIQQPEGLSAYRRQRHDASENPSNYTTHPKSNTTFPWVWPKQRVTFSSILRHNSNCLQSVLDSPSTCSQSEDLCENNNIVSTICPNSGSGNHAGNKGQSDRYYSFRQTRQGLVVVEGHECDKSDAD</sequence>